<proteinExistence type="predicted"/>
<sequence>MDELQAARAAVLSFRDDRDPAYDAAVLRLLRAEAAAGEAFRGCTGSWSRTTVPNVRFAHRLLTGVARDHQDPTRCRSERHGDERRVERKRGREGSREDRRRQRHRHSGSHSGESSERGSDGDRTRGRERRHRRRRREGDQSHGRAPAKRAAAAPAVAKAAAAPTTWAVKGLRVRRGDATAVVVAAREANALCVRRDGAGGVETCREDELQPSLPSVGCEVMIVRGGHRGEVGTLIEVSGGDVLVRLVEKGDQTRVRSGDVCEWTIRRENFGVPAGDEFGGFGAPGYATAVSRFAEASRLECFMEERWGLMHDGW</sequence>
<dbReference type="RefSeq" id="XP_005757317.1">
    <property type="nucleotide sequence ID" value="XM_005757260.1"/>
</dbReference>
<feature type="compositionally biased region" description="Basic and acidic residues" evidence="1">
    <location>
        <begin position="113"/>
        <end position="125"/>
    </location>
</feature>
<feature type="compositionally biased region" description="Basic residues" evidence="1">
    <location>
        <begin position="126"/>
        <end position="135"/>
    </location>
</feature>
<organism evidence="2 3">
    <name type="scientific">Emiliania huxleyi (strain CCMP1516)</name>
    <dbReference type="NCBI Taxonomy" id="280463"/>
    <lineage>
        <taxon>Eukaryota</taxon>
        <taxon>Haptista</taxon>
        <taxon>Haptophyta</taxon>
        <taxon>Prymnesiophyceae</taxon>
        <taxon>Isochrysidales</taxon>
        <taxon>Noelaerhabdaceae</taxon>
        <taxon>Emiliania</taxon>
    </lineage>
</organism>
<evidence type="ECO:0000256" key="1">
    <source>
        <dbReference type="SAM" id="MobiDB-lite"/>
    </source>
</evidence>
<dbReference type="PaxDb" id="2903-EOD04888"/>
<protein>
    <recommendedName>
        <fullName evidence="4">KOW domain-containing protein</fullName>
    </recommendedName>
</protein>
<evidence type="ECO:0008006" key="4">
    <source>
        <dbReference type="Google" id="ProtNLM"/>
    </source>
</evidence>
<feature type="compositionally biased region" description="Basic and acidic residues" evidence="1">
    <location>
        <begin position="68"/>
        <end position="100"/>
    </location>
</feature>
<dbReference type="HOGENOM" id="CLU_886907_0_0_1"/>
<dbReference type="EnsemblProtists" id="EOD04888">
    <property type="protein sequence ID" value="EOD04888"/>
    <property type="gene ID" value="EMIHUDRAFT_439092"/>
</dbReference>
<reference evidence="3" key="1">
    <citation type="journal article" date="2013" name="Nature">
        <title>Pan genome of the phytoplankton Emiliania underpins its global distribution.</title>
        <authorList>
            <person name="Read B.A."/>
            <person name="Kegel J."/>
            <person name="Klute M.J."/>
            <person name="Kuo A."/>
            <person name="Lefebvre S.C."/>
            <person name="Maumus F."/>
            <person name="Mayer C."/>
            <person name="Miller J."/>
            <person name="Monier A."/>
            <person name="Salamov A."/>
            <person name="Young J."/>
            <person name="Aguilar M."/>
            <person name="Claverie J.M."/>
            <person name="Frickenhaus S."/>
            <person name="Gonzalez K."/>
            <person name="Herman E.K."/>
            <person name="Lin Y.C."/>
            <person name="Napier J."/>
            <person name="Ogata H."/>
            <person name="Sarno A.F."/>
            <person name="Shmutz J."/>
            <person name="Schroeder D."/>
            <person name="de Vargas C."/>
            <person name="Verret F."/>
            <person name="von Dassow P."/>
            <person name="Valentin K."/>
            <person name="Van de Peer Y."/>
            <person name="Wheeler G."/>
            <person name="Dacks J.B."/>
            <person name="Delwiche C.F."/>
            <person name="Dyhrman S.T."/>
            <person name="Glockner G."/>
            <person name="John U."/>
            <person name="Richards T."/>
            <person name="Worden A.Z."/>
            <person name="Zhang X."/>
            <person name="Grigoriev I.V."/>
            <person name="Allen A.E."/>
            <person name="Bidle K."/>
            <person name="Borodovsky M."/>
            <person name="Bowler C."/>
            <person name="Brownlee C."/>
            <person name="Cock J.M."/>
            <person name="Elias M."/>
            <person name="Gladyshev V.N."/>
            <person name="Groth M."/>
            <person name="Guda C."/>
            <person name="Hadaegh A."/>
            <person name="Iglesias-Rodriguez M.D."/>
            <person name="Jenkins J."/>
            <person name="Jones B.M."/>
            <person name="Lawson T."/>
            <person name="Leese F."/>
            <person name="Lindquist E."/>
            <person name="Lobanov A."/>
            <person name="Lomsadze A."/>
            <person name="Malik S.B."/>
            <person name="Marsh M.E."/>
            <person name="Mackinder L."/>
            <person name="Mock T."/>
            <person name="Mueller-Roeber B."/>
            <person name="Pagarete A."/>
            <person name="Parker M."/>
            <person name="Probert I."/>
            <person name="Quesneville H."/>
            <person name="Raines C."/>
            <person name="Rensing S.A."/>
            <person name="Riano-Pachon D.M."/>
            <person name="Richier S."/>
            <person name="Rokitta S."/>
            <person name="Shiraiwa Y."/>
            <person name="Soanes D.M."/>
            <person name="van der Giezen M."/>
            <person name="Wahlund T.M."/>
            <person name="Williams B."/>
            <person name="Wilson W."/>
            <person name="Wolfe G."/>
            <person name="Wurch L.L."/>
        </authorList>
    </citation>
    <scope>NUCLEOTIDE SEQUENCE</scope>
</reference>
<dbReference type="AlphaFoldDB" id="A0A0D3I0V3"/>
<dbReference type="GeneID" id="17251009"/>
<reference evidence="2" key="2">
    <citation type="submission" date="2024-10" db="UniProtKB">
        <authorList>
            <consortium name="EnsemblProtists"/>
        </authorList>
    </citation>
    <scope>IDENTIFICATION</scope>
</reference>
<dbReference type="KEGG" id="ehx:EMIHUDRAFT_439092"/>
<name>A0A0D3I0V3_EMIH1</name>
<dbReference type="Proteomes" id="UP000013827">
    <property type="component" value="Unassembled WGS sequence"/>
</dbReference>
<evidence type="ECO:0000313" key="2">
    <source>
        <dbReference type="EnsemblProtists" id="EOD04888"/>
    </source>
</evidence>
<accession>A0A0D3I0V3</accession>
<keyword evidence="3" id="KW-1185">Reference proteome</keyword>
<feature type="region of interest" description="Disordered" evidence="1">
    <location>
        <begin position="68"/>
        <end position="155"/>
    </location>
</feature>
<evidence type="ECO:0000313" key="3">
    <source>
        <dbReference type="Proteomes" id="UP000013827"/>
    </source>
</evidence>